<dbReference type="Gene3D" id="1.10.8.60">
    <property type="match status" value="1"/>
</dbReference>
<dbReference type="GO" id="GO:0005524">
    <property type="term" value="F:ATP binding"/>
    <property type="evidence" value="ECO:0007669"/>
    <property type="project" value="UniProtKB-KW"/>
</dbReference>
<dbReference type="InterPro" id="IPR041569">
    <property type="entry name" value="AAA_lid_3"/>
</dbReference>
<dbReference type="SMART" id="SM00382">
    <property type="entry name" value="AAA"/>
    <property type="match status" value="1"/>
</dbReference>
<evidence type="ECO:0000256" key="7">
    <source>
        <dbReference type="ARBA" id="ARBA00022753"/>
    </source>
</evidence>
<evidence type="ECO:0000313" key="14">
    <source>
        <dbReference type="Proteomes" id="UP000683360"/>
    </source>
</evidence>
<dbReference type="InterPro" id="IPR001748">
    <property type="entry name" value="BUD31"/>
</dbReference>
<name>A0A8S3UZL6_MYTED</name>
<dbReference type="InterPro" id="IPR050304">
    <property type="entry name" value="MT-severing_AAA_ATPase"/>
</dbReference>
<dbReference type="PROSITE" id="PS00998">
    <property type="entry name" value="G10_2"/>
    <property type="match status" value="1"/>
</dbReference>
<dbReference type="GO" id="GO:0007033">
    <property type="term" value="P:vacuole organization"/>
    <property type="evidence" value="ECO:0007669"/>
    <property type="project" value="TreeGrafter"/>
</dbReference>
<organism evidence="13 14">
    <name type="scientific">Mytilus edulis</name>
    <name type="common">Blue mussel</name>
    <dbReference type="NCBI Taxonomy" id="6550"/>
    <lineage>
        <taxon>Eukaryota</taxon>
        <taxon>Metazoa</taxon>
        <taxon>Spiralia</taxon>
        <taxon>Lophotrochozoa</taxon>
        <taxon>Mollusca</taxon>
        <taxon>Bivalvia</taxon>
        <taxon>Autobranchia</taxon>
        <taxon>Pteriomorphia</taxon>
        <taxon>Mytilida</taxon>
        <taxon>Mytiloidea</taxon>
        <taxon>Mytilidae</taxon>
        <taxon>Mytilinae</taxon>
        <taxon>Mytilus</taxon>
    </lineage>
</organism>
<dbReference type="OrthoDB" id="29072at2759"/>
<evidence type="ECO:0000256" key="1">
    <source>
        <dbReference type="ARBA" id="ARBA00004123"/>
    </source>
</evidence>
<dbReference type="EMBL" id="CAJPWZ010002919">
    <property type="protein sequence ID" value="CAG2247919.1"/>
    <property type="molecule type" value="Genomic_DNA"/>
</dbReference>
<evidence type="ECO:0000256" key="2">
    <source>
        <dbReference type="ARBA" id="ARBA00004481"/>
    </source>
</evidence>
<comment type="similarity">
    <text evidence="3">Belongs to the BUD31 (G10) family.</text>
</comment>
<dbReference type="GO" id="GO:0010008">
    <property type="term" value="C:endosome membrane"/>
    <property type="evidence" value="ECO:0007669"/>
    <property type="project" value="UniProtKB-SubCell"/>
</dbReference>
<evidence type="ECO:0000313" key="13">
    <source>
        <dbReference type="EMBL" id="CAG2247919.1"/>
    </source>
</evidence>
<dbReference type="Gene3D" id="3.40.50.300">
    <property type="entry name" value="P-loop containing nucleotide triphosphate hydrolases"/>
    <property type="match status" value="1"/>
</dbReference>
<feature type="domain" description="AAA+ ATPase" evidence="12">
    <location>
        <begin position="163"/>
        <end position="299"/>
    </location>
</feature>
<evidence type="ECO:0000256" key="10">
    <source>
        <dbReference type="ARBA" id="ARBA00023242"/>
    </source>
</evidence>
<dbReference type="Pfam" id="PF17862">
    <property type="entry name" value="AAA_lid_3"/>
    <property type="match status" value="1"/>
</dbReference>
<dbReference type="Pfam" id="PF09336">
    <property type="entry name" value="Vps4_C"/>
    <property type="match status" value="1"/>
</dbReference>
<dbReference type="InterPro" id="IPR018230">
    <property type="entry name" value="BUD31/G10-rel_CS"/>
</dbReference>
<keyword evidence="7" id="KW-0967">Endosome</keyword>
<keyword evidence="14" id="KW-1185">Reference proteome</keyword>
<evidence type="ECO:0000256" key="3">
    <source>
        <dbReference type="ARBA" id="ARBA00005287"/>
    </source>
</evidence>
<dbReference type="InterPro" id="IPR003960">
    <property type="entry name" value="ATPase_AAA_CS"/>
</dbReference>
<reference evidence="13" key="1">
    <citation type="submission" date="2021-03" db="EMBL/GenBank/DDBJ databases">
        <authorList>
            <person name="Bekaert M."/>
        </authorList>
    </citation>
    <scope>NUCLEOTIDE SEQUENCE</scope>
</reference>
<evidence type="ECO:0000256" key="4">
    <source>
        <dbReference type="ARBA" id="ARBA00006914"/>
    </source>
</evidence>
<keyword evidence="9" id="KW-0472">Membrane</keyword>
<comment type="similarity">
    <text evidence="4 11">Belongs to the AAA ATPase family.</text>
</comment>
<dbReference type="PANTHER" id="PTHR23074:SF83">
    <property type="entry name" value="VACUOLAR PROTEIN SORTING-ASSOCIATED PROTEIN 4A"/>
    <property type="match status" value="1"/>
</dbReference>
<dbReference type="GO" id="GO:0005634">
    <property type="term" value="C:nucleus"/>
    <property type="evidence" value="ECO:0007669"/>
    <property type="project" value="UniProtKB-SubCell"/>
</dbReference>
<dbReference type="PANTHER" id="PTHR23074">
    <property type="entry name" value="AAA DOMAIN-CONTAINING"/>
    <property type="match status" value="1"/>
</dbReference>
<dbReference type="Pfam" id="PF01125">
    <property type="entry name" value="BUD31"/>
    <property type="match status" value="1"/>
</dbReference>
<sequence length="441" mass="49688">MYVVITAETDPHEGKRKVEALWPIFRLHHQKSRYIYDLFYRRKAISRELYDYCLKENMADKNLIAKWKKQGYENLCCLRCIQTRDTNFATNCICRVPKSKLEAGKIVECIHCGCRGCSGAIVMERPNVKWDDVAGLFQAKEALKEAVILPVKFPHLFTGKRRPWQGILLYGPPGTGKSYLAKAVATEADNSTFFSVSSADLVSKWLGESEKLVRTLFATARENKPSIIFIDEVDALCGSRSENESESARRIKTEFLVQMQGVGVDNKNVLVLGATNIPWVLDSAIRRRFEKRIHIPLPEAPARSEMFKLHLGNTPHTISEEDFRELGKRTDGFSGADVSIVVRDALMQPVRKVQNATHFRRVRGPCRKDPDNIVDDLLTPCSPGAPGAIEMSWMDVPGEKLLEPIVSMNDMLASLANSKPTVNDTDLKKLEEFTHDFGSEG</sequence>
<dbReference type="PRINTS" id="PR00322">
    <property type="entry name" value="G10"/>
</dbReference>
<dbReference type="CDD" id="cd19521">
    <property type="entry name" value="RecA-like_VPS4"/>
    <property type="match status" value="1"/>
</dbReference>
<accession>A0A8S3UZL6</accession>
<dbReference type="SUPFAM" id="SSF52540">
    <property type="entry name" value="P-loop containing nucleoside triphosphate hydrolases"/>
    <property type="match status" value="1"/>
</dbReference>
<evidence type="ECO:0000256" key="6">
    <source>
        <dbReference type="ARBA" id="ARBA00022741"/>
    </source>
</evidence>
<dbReference type="FunFam" id="1.10.8.60:FF:000015">
    <property type="entry name" value="vacuolar protein sorting-associated protein 4A"/>
    <property type="match status" value="1"/>
</dbReference>
<evidence type="ECO:0000256" key="8">
    <source>
        <dbReference type="ARBA" id="ARBA00022840"/>
    </source>
</evidence>
<dbReference type="FunFam" id="3.40.50.300:FF:000043">
    <property type="entry name" value="Vacuolar protein sorting-associated protein 4"/>
    <property type="match status" value="1"/>
</dbReference>
<comment type="caution">
    <text evidence="13">The sequence shown here is derived from an EMBL/GenBank/DDBJ whole genome shotgun (WGS) entry which is preliminary data.</text>
</comment>
<keyword evidence="6 11" id="KW-0547">Nucleotide-binding</keyword>
<evidence type="ECO:0000259" key="12">
    <source>
        <dbReference type="SMART" id="SM00382"/>
    </source>
</evidence>
<dbReference type="Pfam" id="PF00004">
    <property type="entry name" value="AAA"/>
    <property type="match status" value="1"/>
</dbReference>
<dbReference type="InterPro" id="IPR015415">
    <property type="entry name" value="Spast_Vps4_C"/>
</dbReference>
<dbReference type="Proteomes" id="UP000683360">
    <property type="component" value="Unassembled WGS sequence"/>
</dbReference>
<keyword evidence="8 11" id="KW-0067">ATP-binding</keyword>
<gene>
    <name evidence="13" type="ORF">MEDL_59786</name>
</gene>
<protein>
    <recommendedName>
        <fullName evidence="5">Protein BUD31 homolog</fullName>
    </recommendedName>
</protein>
<evidence type="ECO:0000256" key="9">
    <source>
        <dbReference type="ARBA" id="ARBA00023136"/>
    </source>
</evidence>
<evidence type="ECO:0000256" key="11">
    <source>
        <dbReference type="RuleBase" id="RU003651"/>
    </source>
</evidence>
<dbReference type="PROSITE" id="PS00997">
    <property type="entry name" value="G10_1"/>
    <property type="match status" value="1"/>
</dbReference>
<dbReference type="InterPro" id="IPR003593">
    <property type="entry name" value="AAA+_ATPase"/>
</dbReference>
<dbReference type="PROSITE" id="PS00674">
    <property type="entry name" value="AAA"/>
    <property type="match status" value="1"/>
</dbReference>
<dbReference type="GO" id="GO:0016887">
    <property type="term" value="F:ATP hydrolysis activity"/>
    <property type="evidence" value="ECO:0007669"/>
    <property type="project" value="InterPro"/>
</dbReference>
<dbReference type="GO" id="GO:0016197">
    <property type="term" value="P:endosomal transport"/>
    <property type="evidence" value="ECO:0007669"/>
    <property type="project" value="TreeGrafter"/>
</dbReference>
<comment type="subcellular location">
    <subcellularLocation>
        <location evidence="2">Endosome membrane</location>
        <topology evidence="2">Peripheral membrane protein</topology>
    </subcellularLocation>
    <subcellularLocation>
        <location evidence="1">Nucleus</location>
    </subcellularLocation>
</comment>
<evidence type="ECO:0000256" key="5">
    <source>
        <dbReference type="ARBA" id="ARBA00015122"/>
    </source>
</evidence>
<dbReference type="AlphaFoldDB" id="A0A8S3UZL6"/>
<dbReference type="InterPro" id="IPR027417">
    <property type="entry name" value="P-loop_NTPase"/>
</dbReference>
<dbReference type="InterPro" id="IPR003959">
    <property type="entry name" value="ATPase_AAA_core"/>
</dbReference>
<keyword evidence="10" id="KW-0539">Nucleus</keyword>
<proteinExistence type="inferred from homology"/>